<dbReference type="EMBL" id="BSUM01000001">
    <property type="protein sequence ID" value="GMA31151.1"/>
    <property type="molecule type" value="Genomic_DNA"/>
</dbReference>
<comment type="caution">
    <text evidence="1">The sequence shown here is derived from an EMBL/GenBank/DDBJ whole genome shotgun (WGS) entry which is preliminary data.</text>
</comment>
<sequence>MVEFPVVTVRLSDAVTPTLASILAKAVEIPPEIVAVVDTDTVPDVCELKVAVCGDAVLLMLCCVSPTRVNVLSEERTSKIASPPQTPCGLTVSADAAAVGAARRALAAPTVRMVRSVRRVLLDVCVVLMVRSPLVPDVRVMPDTSNITFW</sequence>
<name>A0AA37UQN6_9MICO</name>
<organism evidence="1 2">
    <name type="scientific">Litorihabitans aurantiacus</name>
    <dbReference type="NCBI Taxonomy" id="1930061"/>
    <lineage>
        <taxon>Bacteria</taxon>
        <taxon>Bacillati</taxon>
        <taxon>Actinomycetota</taxon>
        <taxon>Actinomycetes</taxon>
        <taxon>Micrococcales</taxon>
        <taxon>Beutenbergiaceae</taxon>
        <taxon>Litorihabitans</taxon>
    </lineage>
</organism>
<evidence type="ECO:0000313" key="1">
    <source>
        <dbReference type="EMBL" id="GMA31151.1"/>
    </source>
</evidence>
<dbReference type="AlphaFoldDB" id="A0AA37UQN6"/>
<dbReference type="Proteomes" id="UP001157161">
    <property type="component" value="Unassembled WGS sequence"/>
</dbReference>
<evidence type="ECO:0000313" key="2">
    <source>
        <dbReference type="Proteomes" id="UP001157161"/>
    </source>
</evidence>
<gene>
    <name evidence="1" type="ORF">GCM10025875_11430</name>
</gene>
<reference evidence="1" key="2">
    <citation type="submission" date="2023-02" db="EMBL/GenBank/DDBJ databases">
        <authorList>
            <person name="Sun Q."/>
            <person name="Mori K."/>
        </authorList>
    </citation>
    <scope>NUCLEOTIDE SEQUENCE</scope>
    <source>
        <strain evidence="1">NBRC 112290</strain>
    </source>
</reference>
<protein>
    <submittedName>
        <fullName evidence="1">Uncharacterized protein</fullName>
    </submittedName>
</protein>
<accession>A0AA37UQN6</accession>
<reference evidence="1" key="1">
    <citation type="journal article" date="2014" name="Int. J. Syst. Evol. Microbiol.">
        <title>Complete genome sequence of Corynebacterium casei LMG S-19264T (=DSM 44701T), isolated from a smear-ripened cheese.</title>
        <authorList>
            <consortium name="US DOE Joint Genome Institute (JGI-PGF)"/>
            <person name="Walter F."/>
            <person name="Albersmeier A."/>
            <person name="Kalinowski J."/>
            <person name="Ruckert C."/>
        </authorList>
    </citation>
    <scope>NUCLEOTIDE SEQUENCE</scope>
    <source>
        <strain evidence="1">NBRC 112290</strain>
    </source>
</reference>
<keyword evidence="2" id="KW-1185">Reference proteome</keyword>
<proteinExistence type="predicted"/>